<proteinExistence type="predicted"/>
<dbReference type="EMBL" id="JAUSUZ010000001">
    <property type="protein sequence ID" value="MDQ0370196.1"/>
    <property type="molecule type" value="Genomic_DNA"/>
</dbReference>
<name>A0AAE3W642_9ACTN</name>
<gene>
    <name evidence="1" type="ORF">J2S42_006865</name>
</gene>
<dbReference type="Gene3D" id="3.30.70.1230">
    <property type="entry name" value="Nucleotide cyclase"/>
    <property type="match status" value="1"/>
</dbReference>
<organism evidence="1 2">
    <name type="scientific">Catenuloplanes indicus</name>
    <dbReference type="NCBI Taxonomy" id="137267"/>
    <lineage>
        <taxon>Bacteria</taxon>
        <taxon>Bacillati</taxon>
        <taxon>Actinomycetota</taxon>
        <taxon>Actinomycetes</taxon>
        <taxon>Micromonosporales</taxon>
        <taxon>Micromonosporaceae</taxon>
        <taxon>Catenuloplanes</taxon>
    </lineage>
</organism>
<keyword evidence="2" id="KW-1185">Reference proteome</keyword>
<dbReference type="AlphaFoldDB" id="A0AAE3W642"/>
<reference evidence="1 2" key="1">
    <citation type="submission" date="2023-07" db="EMBL/GenBank/DDBJ databases">
        <title>Sequencing the genomes of 1000 actinobacteria strains.</title>
        <authorList>
            <person name="Klenk H.-P."/>
        </authorList>
    </citation>
    <scope>NUCLEOTIDE SEQUENCE [LARGE SCALE GENOMIC DNA]</scope>
    <source>
        <strain evidence="1 2">DSM 44709</strain>
    </source>
</reference>
<sequence>MEGEGVPVRRVQVGADLEGYSKLRNREQRRAQALFQHVLQAAAADAGLDRGEWITQSSGDGEIAILPAEVDETRVAGRFVPAVDGLLRRHDERRPARERLRLRMAVHQGLVHLDGASGFPGEAVVHLARLLDAPVLKQALAAYAGASVALAVSPEIYRDLCSYPGGLRPEWFREETVSVPAKGFTAQAWISVLGEDVNERARLSAEATPDVLATGEKDGRYVTGDVDNTGQWVQGDHGMAIGTIQGWPR</sequence>
<dbReference type="InterPro" id="IPR029787">
    <property type="entry name" value="Nucleotide_cyclase"/>
</dbReference>
<comment type="caution">
    <text evidence="1">The sequence shown here is derived from an EMBL/GenBank/DDBJ whole genome shotgun (WGS) entry which is preliminary data.</text>
</comment>
<dbReference type="SUPFAM" id="SSF55073">
    <property type="entry name" value="Nucleotide cyclase"/>
    <property type="match status" value="1"/>
</dbReference>
<dbReference type="Proteomes" id="UP001240236">
    <property type="component" value="Unassembled WGS sequence"/>
</dbReference>
<protein>
    <submittedName>
        <fullName evidence="1">Class 3 adenylate cyclase</fullName>
    </submittedName>
</protein>
<evidence type="ECO:0000313" key="2">
    <source>
        <dbReference type="Proteomes" id="UP001240236"/>
    </source>
</evidence>
<accession>A0AAE3W642</accession>
<dbReference type="RefSeq" id="WP_307245973.1">
    <property type="nucleotide sequence ID" value="NZ_JAUSUZ010000001.1"/>
</dbReference>
<evidence type="ECO:0000313" key="1">
    <source>
        <dbReference type="EMBL" id="MDQ0370196.1"/>
    </source>
</evidence>